<keyword evidence="4 6" id="KW-0802">TPR repeat</keyword>
<dbReference type="SUPFAM" id="SSF46894">
    <property type="entry name" value="C-terminal effector domain of the bipartite response regulators"/>
    <property type="match status" value="1"/>
</dbReference>
<evidence type="ECO:0000256" key="7">
    <source>
        <dbReference type="SAM" id="Coils"/>
    </source>
</evidence>
<accession>A0A9X2P4E2</accession>
<dbReference type="GO" id="GO:0006355">
    <property type="term" value="P:regulation of DNA-templated transcription"/>
    <property type="evidence" value="ECO:0007669"/>
    <property type="project" value="InterPro"/>
</dbReference>
<dbReference type="Gene3D" id="1.25.40.10">
    <property type="entry name" value="Tetratricopeptide repeat domain"/>
    <property type="match status" value="2"/>
</dbReference>
<evidence type="ECO:0000256" key="2">
    <source>
        <dbReference type="ARBA" id="ARBA00022490"/>
    </source>
</evidence>
<evidence type="ECO:0000313" key="10">
    <source>
        <dbReference type="Proteomes" id="UP001143810"/>
    </source>
</evidence>
<dbReference type="GO" id="GO:0003677">
    <property type="term" value="F:DNA binding"/>
    <property type="evidence" value="ECO:0007669"/>
    <property type="project" value="InterPro"/>
</dbReference>
<keyword evidence="8" id="KW-1133">Transmembrane helix</keyword>
<dbReference type="AlphaFoldDB" id="A0A9X2P4E2"/>
<evidence type="ECO:0000256" key="4">
    <source>
        <dbReference type="ARBA" id="ARBA00022803"/>
    </source>
</evidence>
<evidence type="ECO:0000256" key="3">
    <source>
        <dbReference type="ARBA" id="ARBA00022737"/>
    </source>
</evidence>
<keyword evidence="3" id="KW-0677">Repeat</keyword>
<evidence type="ECO:0000313" key="9">
    <source>
        <dbReference type="EMBL" id="MCR6509801.1"/>
    </source>
</evidence>
<keyword evidence="2" id="KW-0963">Cytoplasm</keyword>
<dbReference type="Proteomes" id="UP001143810">
    <property type="component" value="Unassembled WGS sequence"/>
</dbReference>
<reference evidence="9" key="1">
    <citation type="journal article" date="2022" name="Arch. Microbiol.">
        <title>Bacteroides muris sp. nov. isolated from the cecum of wild-derived house mice.</title>
        <authorList>
            <person name="Fokt H."/>
            <person name="Unni R."/>
            <person name="Repnik U."/>
            <person name="Schmitz R.A."/>
            <person name="Bramkamp M."/>
            <person name="Baines J.F."/>
            <person name="Unterweger D."/>
        </authorList>
    </citation>
    <scope>NUCLEOTIDE SEQUENCE</scope>
    <source>
        <strain evidence="9">KH569_7</strain>
    </source>
</reference>
<comment type="caution">
    <text evidence="9">The sequence shown here is derived from an EMBL/GenBank/DDBJ whole genome shotgun (WGS) entry which is preliminary data.</text>
</comment>
<dbReference type="Pfam" id="PF13424">
    <property type="entry name" value="TPR_12"/>
    <property type="match status" value="1"/>
</dbReference>
<gene>
    <name evidence="9" type="ORF">M1B78_17015</name>
</gene>
<dbReference type="EMBL" id="JAMZEE010000060">
    <property type="protein sequence ID" value="MCR6509801.1"/>
    <property type="molecule type" value="Genomic_DNA"/>
</dbReference>
<keyword evidence="8" id="KW-0472">Membrane</keyword>
<reference evidence="9" key="2">
    <citation type="submission" date="2022-04" db="EMBL/GenBank/DDBJ databases">
        <authorList>
            <person name="Fokt H."/>
            <person name="Baines J."/>
        </authorList>
    </citation>
    <scope>NUCLEOTIDE SEQUENCE</scope>
    <source>
        <strain evidence="9">KH569_7</strain>
    </source>
</reference>
<evidence type="ECO:0000256" key="1">
    <source>
        <dbReference type="ARBA" id="ARBA00004496"/>
    </source>
</evidence>
<dbReference type="InterPro" id="IPR051476">
    <property type="entry name" value="Bac_ResReg_Asp_Phosphatase"/>
</dbReference>
<keyword evidence="7" id="KW-0175">Coiled coil</keyword>
<dbReference type="SMART" id="SM00028">
    <property type="entry name" value="TPR"/>
    <property type="match status" value="4"/>
</dbReference>
<feature type="repeat" description="TPR" evidence="6">
    <location>
        <begin position="187"/>
        <end position="220"/>
    </location>
</feature>
<dbReference type="InterPro" id="IPR019734">
    <property type="entry name" value="TPR_rpt"/>
</dbReference>
<protein>
    <submittedName>
        <fullName evidence="9">Tetratricopeptide repeat protein</fullName>
    </submittedName>
</protein>
<comment type="subcellular location">
    <subcellularLocation>
        <location evidence="1">Cytoplasm</location>
    </subcellularLocation>
</comment>
<dbReference type="PANTHER" id="PTHR46630:SF1">
    <property type="entry name" value="TETRATRICOPEPTIDE REPEAT PROTEIN 29"/>
    <property type="match status" value="1"/>
</dbReference>
<dbReference type="GO" id="GO:0005737">
    <property type="term" value="C:cytoplasm"/>
    <property type="evidence" value="ECO:0007669"/>
    <property type="project" value="UniProtKB-SubCell"/>
</dbReference>
<feature type="coiled-coil region" evidence="7">
    <location>
        <begin position="352"/>
        <end position="408"/>
    </location>
</feature>
<dbReference type="SUPFAM" id="SSF48452">
    <property type="entry name" value="TPR-like"/>
    <property type="match status" value="1"/>
</dbReference>
<comment type="similarity">
    <text evidence="5">Belongs to the Rap family.</text>
</comment>
<evidence type="ECO:0000256" key="8">
    <source>
        <dbReference type="SAM" id="Phobius"/>
    </source>
</evidence>
<dbReference type="InterPro" id="IPR016032">
    <property type="entry name" value="Sig_transdc_resp-reg_C-effctor"/>
</dbReference>
<organism evidence="9 10">
    <name type="scientific">Bacteroides muris</name>
    <name type="common">ex Fokt et al. 2023</name>
    <dbReference type="NCBI Taxonomy" id="2937417"/>
    <lineage>
        <taxon>Bacteria</taxon>
        <taxon>Pseudomonadati</taxon>
        <taxon>Bacteroidota</taxon>
        <taxon>Bacteroidia</taxon>
        <taxon>Bacteroidales</taxon>
        <taxon>Bacteroidaceae</taxon>
        <taxon>Bacteroides</taxon>
    </lineage>
</organism>
<name>A0A9X2P4E2_9BACE</name>
<keyword evidence="8" id="KW-0812">Transmembrane</keyword>
<feature type="coiled-coil region" evidence="7">
    <location>
        <begin position="433"/>
        <end position="512"/>
    </location>
</feature>
<sequence length="622" mass="72569">MKNVYFTTVIVASAILLFFTACSSKKHSSISLPELIHAEAIMYEYPDSALHILQNMEMPDAAQKLEHATWALLMTQAKYKMYIEQNDSLANIAYDYFMKQEDAQRKALVLYLRGGIYHNNKDIEKAQEFFLKATEYEKMANDYQLCHLINAELGSIYVLHSYNEYALNAFNKAYQYALQASTPKYIIASQIYLGRTYTELKQYNSAIDFYQKAIENAQKQHNFPKVAAASNELSGVYMQIKDYKKAIYYAKQAINNSKGAIKEQVHLAIGNIYSNIGQTDSAYYHLIKATSPNKSNILTATSAYNSLYKLSKKEHKYKEAISFCDSLLNGLDSVYNSHKNQELAEMQEKYNQQKLINEKNQLKIEKDRNTRNTLIVIILLICTITFLIYTYQRKLMKKERIIQKKEEEIRHSIIQINENKILIRQNQSKMQELAIQIETNKGMQAQLEELNKTYSNVQKQNEMLIIENKKLQKNIEQYIFSLNTQSEELKKLNKLTEESQRLHDRERTLSKKLVKNTKILHNLITTPKYVDTTQWKDIEESVNDIFDHFTDRLQKKLPLLTEYEVHLCCLIKLSMNNTNIATALGISPASVSKQKYRLKEHILQQTNKFSENQTLDLWIWDF</sequence>
<dbReference type="PANTHER" id="PTHR46630">
    <property type="entry name" value="TETRATRICOPEPTIDE REPEAT PROTEIN 29"/>
    <property type="match status" value="1"/>
</dbReference>
<evidence type="ECO:0000256" key="6">
    <source>
        <dbReference type="PROSITE-ProRule" id="PRU00339"/>
    </source>
</evidence>
<proteinExistence type="inferred from homology"/>
<dbReference type="Pfam" id="PF13181">
    <property type="entry name" value="TPR_8"/>
    <property type="match status" value="1"/>
</dbReference>
<dbReference type="RefSeq" id="WP_176469191.1">
    <property type="nucleotide sequence ID" value="NZ_JAMZEE010000060.1"/>
</dbReference>
<feature type="transmembrane region" description="Helical" evidence="8">
    <location>
        <begin position="373"/>
        <end position="391"/>
    </location>
</feature>
<dbReference type="PROSITE" id="PS51257">
    <property type="entry name" value="PROKAR_LIPOPROTEIN"/>
    <property type="match status" value="1"/>
</dbReference>
<evidence type="ECO:0000256" key="5">
    <source>
        <dbReference type="ARBA" id="ARBA00038253"/>
    </source>
</evidence>
<dbReference type="InterPro" id="IPR011990">
    <property type="entry name" value="TPR-like_helical_dom_sf"/>
</dbReference>
<dbReference type="PROSITE" id="PS50005">
    <property type="entry name" value="TPR"/>
    <property type="match status" value="1"/>
</dbReference>